<dbReference type="GO" id="GO:0044547">
    <property type="term" value="F:DNA topoisomerase binding"/>
    <property type="evidence" value="ECO:0007669"/>
    <property type="project" value="TreeGrafter"/>
</dbReference>
<protein>
    <recommendedName>
        <fullName evidence="2">Mos1 transposase HTH domain-containing protein</fullName>
    </recommendedName>
</protein>
<dbReference type="EMBL" id="CAJNOQ010010575">
    <property type="protein sequence ID" value="CAF1255520.1"/>
    <property type="molecule type" value="Genomic_DNA"/>
</dbReference>
<dbReference type="GO" id="GO:0003697">
    <property type="term" value="F:single-stranded DNA binding"/>
    <property type="evidence" value="ECO:0007669"/>
    <property type="project" value="TreeGrafter"/>
</dbReference>
<feature type="region of interest" description="Disordered" evidence="1">
    <location>
        <begin position="217"/>
        <end position="252"/>
    </location>
</feature>
<reference evidence="3" key="1">
    <citation type="submission" date="2021-02" db="EMBL/GenBank/DDBJ databases">
        <authorList>
            <person name="Nowell W R."/>
        </authorList>
    </citation>
    <scope>NUCLEOTIDE SEQUENCE</scope>
</reference>
<name>A0A815AJR1_9BILA</name>
<proteinExistence type="predicted"/>
<dbReference type="PANTHER" id="PTHR46060">
    <property type="entry name" value="MARINER MOS1 TRANSPOSASE-LIKE PROTEIN"/>
    <property type="match status" value="1"/>
</dbReference>
<dbReference type="GO" id="GO:0000793">
    <property type="term" value="C:condensed chromosome"/>
    <property type="evidence" value="ECO:0007669"/>
    <property type="project" value="TreeGrafter"/>
</dbReference>
<dbReference type="EMBL" id="CAJOBC010016369">
    <property type="protein sequence ID" value="CAF4027712.1"/>
    <property type="molecule type" value="Genomic_DNA"/>
</dbReference>
<dbReference type="PANTHER" id="PTHR46060:SF2">
    <property type="entry name" value="HISTONE-LYSINE N-METHYLTRANSFERASE SETMAR"/>
    <property type="match status" value="1"/>
</dbReference>
<gene>
    <name evidence="3" type="ORF">GPM918_LOCUS26346</name>
    <name evidence="4" type="ORF">SRO942_LOCUS26478</name>
</gene>
<accession>A0A815AJR1</accession>
<dbReference type="GO" id="GO:0005634">
    <property type="term" value="C:nucleus"/>
    <property type="evidence" value="ECO:0007669"/>
    <property type="project" value="TreeGrafter"/>
</dbReference>
<organism evidence="3 5">
    <name type="scientific">Didymodactylos carnosus</name>
    <dbReference type="NCBI Taxonomy" id="1234261"/>
    <lineage>
        <taxon>Eukaryota</taxon>
        <taxon>Metazoa</taxon>
        <taxon>Spiralia</taxon>
        <taxon>Gnathifera</taxon>
        <taxon>Rotifera</taxon>
        <taxon>Eurotatoria</taxon>
        <taxon>Bdelloidea</taxon>
        <taxon>Philodinida</taxon>
        <taxon>Philodinidae</taxon>
        <taxon>Didymodactylos</taxon>
    </lineage>
</organism>
<keyword evidence="5" id="KW-1185">Reference proteome</keyword>
<dbReference type="InterPro" id="IPR036388">
    <property type="entry name" value="WH-like_DNA-bd_sf"/>
</dbReference>
<sequence length="418" mass="48148">MERIPNNSLFITDAVPIRVVNLLSKHFPQPCSHLLTTNDPIVPEPCIRISEDKFEIFVDWLMITETTDAATAVVLLVAMYSIFEIKFSKNNRTARLLYGLLLRDTNELGKGLRVLLHSWEFPLDDQYSDCQIPIFPAYNNQDLSSAEQPISIAATTTEAYLNTTNHDVHRSVLSSSISDNVHRHDSSPIPIIHGDINDIDQPPMVIAMEVVVQNDKSIKDNEENDCKRRRQSPVEKQPQGHQRETNVVNNLFPRNRANDDSYLVLLLLDDQDLEYNIMRSKIRVILLHEFRLGHKATEAANKICSTMRFGVLSTRTAQHWFDRFRNGNYELDDQPRCRRPIEVDLGLLKQQIEQDPRLTTRYLAELLGCSHATVEKHLADLGKSWKYGVRIPHELSPYQLQSRVETRMDLLTSHRNHQ</sequence>
<dbReference type="InterPro" id="IPR052709">
    <property type="entry name" value="Transposase-MT_Hybrid"/>
</dbReference>
<evidence type="ECO:0000313" key="5">
    <source>
        <dbReference type="Proteomes" id="UP000663829"/>
    </source>
</evidence>
<dbReference type="GO" id="GO:0031297">
    <property type="term" value="P:replication fork processing"/>
    <property type="evidence" value="ECO:0007669"/>
    <property type="project" value="TreeGrafter"/>
</dbReference>
<dbReference type="GO" id="GO:0046975">
    <property type="term" value="F:histone H3K36 methyltransferase activity"/>
    <property type="evidence" value="ECO:0007669"/>
    <property type="project" value="TreeGrafter"/>
</dbReference>
<comment type="caution">
    <text evidence="3">The sequence shown here is derived from an EMBL/GenBank/DDBJ whole genome shotgun (WGS) entry which is preliminary data.</text>
</comment>
<dbReference type="GO" id="GO:0035861">
    <property type="term" value="C:site of double-strand break"/>
    <property type="evidence" value="ECO:0007669"/>
    <property type="project" value="TreeGrafter"/>
</dbReference>
<dbReference type="GO" id="GO:0015074">
    <property type="term" value="P:DNA integration"/>
    <property type="evidence" value="ECO:0007669"/>
    <property type="project" value="TreeGrafter"/>
</dbReference>
<dbReference type="GO" id="GO:0042800">
    <property type="term" value="F:histone H3K4 methyltransferase activity"/>
    <property type="evidence" value="ECO:0007669"/>
    <property type="project" value="TreeGrafter"/>
</dbReference>
<dbReference type="Gene3D" id="1.10.10.1450">
    <property type="match status" value="1"/>
</dbReference>
<dbReference type="GO" id="GO:0006303">
    <property type="term" value="P:double-strand break repair via nonhomologous end joining"/>
    <property type="evidence" value="ECO:0007669"/>
    <property type="project" value="TreeGrafter"/>
</dbReference>
<evidence type="ECO:0000313" key="4">
    <source>
        <dbReference type="EMBL" id="CAF4027712.1"/>
    </source>
</evidence>
<dbReference type="GO" id="GO:0044774">
    <property type="term" value="P:mitotic DNA integrity checkpoint signaling"/>
    <property type="evidence" value="ECO:0007669"/>
    <property type="project" value="TreeGrafter"/>
</dbReference>
<dbReference type="InterPro" id="IPR041426">
    <property type="entry name" value="Mos1_HTH"/>
</dbReference>
<evidence type="ECO:0000256" key="1">
    <source>
        <dbReference type="SAM" id="MobiDB-lite"/>
    </source>
</evidence>
<feature type="domain" description="Mos1 transposase HTH" evidence="2">
    <location>
        <begin position="280"/>
        <end position="328"/>
    </location>
</feature>
<dbReference type="Proteomes" id="UP000681722">
    <property type="component" value="Unassembled WGS sequence"/>
</dbReference>
<dbReference type="AlphaFoldDB" id="A0A815AJR1"/>
<feature type="compositionally biased region" description="Basic and acidic residues" evidence="1">
    <location>
        <begin position="217"/>
        <end position="226"/>
    </location>
</feature>
<dbReference type="GO" id="GO:0000729">
    <property type="term" value="P:DNA double-strand break processing"/>
    <property type="evidence" value="ECO:0007669"/>
    <property type="project" value="TreeGrafter"/>
</dbReference>
<evidence type="ECO:0000259" key="2">
    <source>
        <dbReference type="Pfam" id="PF17906"/>
    </source>
</evidence>
<dbReference type="Pfam" id="PF17906">
    <property type="entry name" value="HTH_48"/>
    <property type="match status" value="1"/>
</dbReference>
<dbReference type="GO" id="GO:0000014">
    <property type="term" value="F:single-stranded DNA endodeoxyribonuclease activity"/>
    <property type="evidence" value="ECO:0007669"/>
    <property type="project" value="TreeGrafter"/>
</dbReference>
<dbReference type="Proteomes" id="UP000663829">
    <property type="component" value="Unassembled WGS sequence"/>
</dbReference>
<dbReference type="OrthoDB" id="616263at2759"/>
<evidence type="ECO:0000313" key="3">
    <source>
        <dbReference type="EMBL" id="CAF1255520.1"/>
    </source>
</evidence>
<dbReference type="Gene3D" id="1.10.10.10">
    <property type="entry name" value="Winged helix-like DNA-binding domain superfamily/Winged helix DNA-binding domain"/>
    <property type="match status" value="1"/>
</dbReference>
<dbReference type="GO" id="GO:0003690">
    <property type="term" value="F:double-stranded DNA binding"/>
    <property type="evidence" value="ECO:0007669"/>
    <property type="project" value="TreeGrafter"/>
</dbReference>